<dbReference type="AlphaFoldDB" id="A0A6F8Y4D8"/>
<dbReference type="EMBL" id="AP022870">
    <property type="protein sequence ID" value="BCB80965.1"/>
    <property type="molecule type" value="Genomic_DNA"/>
</dbReference>
<organism evidence="2 3">
    <name type="scientific">Phytohabitans flavus</name>
    <dbReference type="NCBI Taxonomy" id="1076124"/>
    <lineage>
        <taxon>Bacteria</taxon>
        <taxon>Bacillati</taxon>
        <taxon>Actinomycetota</taxon>
        <taxon>Actinomycetes</taxon>
        <taxon>Micromonosporales</taxon>
        <taxon>Micromonosporaceae</taxon>
    </lineage>
</organism>
<dbReference type="Gene3D" id="1.10.260.40">
    <property type="entry name" value="lambda repressor-like DNA-binding domains"/>
    <property type="match status" value="1"/>
</dbReference>
<proteinExistence type="predicted"/>
<dbReference type="GO" id="GO:0003677">
    <property type="term" value="F:DNA binding"/>
    <property type="evidence" value="ECO:0007669"/>
    <property type="project" value="InterPro"/>
</dbReference>
<protein>
    <recommendedName>
        <fullName evidence="1">HTH cro/C1-type domain-containing protein</fullName>
    </recommendedName>
</protein>
<feature type="domain" description="HTH cro/C1-type" evidence="1">
    <location>
        <begin position="15"/>
        <end position="49"/>
    </location>
</feature>
<accession>A0A6F8Y4D8</accession>
<dbReference type="InterPro" id="IPR010982">
    <property type="entry name" value="Lambda_DNA-bd_dom_sf"/>
</dbReference>
<gene>
    <name evidence="2" type="ORF">Pflav_073750</name>
</gene>
<name>A0A6F8Y4D8_9ACTN</name>
<dbReference type="CDD" id="cd00093">
    <property type="entry name" value="HTH_XRE"/>
    <property type="match status" value="1"/>
</dbReference>
<dbReference type="SUPFAM" id="SSF47413">
    <property type="entry name" value="lambda repressor-like DNA-binding domains"/>
    <property type="match status" value="1"/>
</dbReference>
<dbReference type="SMART" id="SM00530">
    <property type="entry name" value="HTH_XRE"/>
    <property type="match status" value="1"/>
</dbReference>
<sequence length="341" mass="37547">MQPADGAARTLALRLRALRENHWPDLRVTQAQLATALHVSVPLISSWERQHKPITPPAERLASYASFFCTRRSVADRSYQLVSDTELTDVELAAKDALSRELLMLRNAAVAGPIGADSVHFDIVGQGPWHFSDGAPVTIVCAELPARLREAMPHARLDDPDYTELYTLTDLDALFELHGHIRATNPTLHVVYRSAASLTPDDYTTHLVVLGGVDWNETTRNLLRLVDVPVVQSSDDDDPNRGGFKVTDGDRSVLFTPRLEETEAGRILVEDVAHIFRTRNPLNRERTVTICNGMFSRVSSGPSGVSPTSVSEIAMRSIYRTDSATGTPSVSSRGCRSLAVW</sequence>
<dbReference type="PROSITE" id="PS50943">
    <property type="entry name" value="HTH_CROC1"/>
    <property type="match status" value="1"/>
</dbReference>
<keyword evidence="3" id="KW-1185">Reference proteome</keyword>
<evidence type="ECO:0000313" key="3">
    <source>
        <dbReference type="Proteomes" id="UP000502508"/>
    </source>
</evidence>
<evidence type="ECO:0000313" key="2">
    <source>
        <dbReference type="EMBL" id="BCB80965.1"/>
    </source>
</evidence>
<dbReference type="KEGG" id="pfla:Pflav_073750"/>
<dbReference type="RefSeq" id="WP_197938814.1">
    <property type="nucleotide sequence ID" value="NZ_AP022870.1"/>
</dbReference>
<evidence type="ECO:0000259" key="1">
    <source>
        <dbReference type="PROSITE" id="PS50943"/>
    </source>
</evidence>
<reference evidence="2 3" key="1">
    <citation type="submission" date="2020-03" db="EMBL/GenBank/DDBJ databases">
        <title>Whole genome shotgun sequence of Phytohabitans flavus NBRC 107702.</title>
        <authorList>
            <person name="Komaki H."/>
            <person name="Tamura T."/>
        </authorList>
    </citation>
    <scope>NUCLEOTIDE SEQUENCE [LARGE SCALE GENOMIC DNA]</scope>
    <source>
        <strain evidence="2 3">NBRC 107702</strain>
    </source>
</reference>
<dbReference type="InterPro" id="IPR001387">
    <property type="entry name" value="Cro/C1-type_HTH"/>
</dbReference>
<reference evidence="2 3" key="2">
    <citation type="submission" date="2020-03" db="EMBL/GenBank/DDBJ databases">
        <authorList>
            <person name="Ichikawa N."/>
            <person name="Kimura A."/>
            <person name="Kitahashi Y."/>
            <person name="Uohara A."/>
        </authorList>
    </citation>
    <scope>NUCLEOTIDE SEQUENCE [LARGE SCALE GENOMIC DNA]</scope>
    <source>
        <strain evidence="2 3">NBRC 107702</strain>
    </source>
</reference>
<dbReference type="Proteomes" id="UP000502508">
    <property type="component" value="Chromosome"/>
</dbReference>